<dbReference type="EMBL" id="ARYC01000219">
    <property type="protein sequence ID" value="KEJ83127.1"/>
    <property type="molecule type" value="Genomic_DNA"/>
</dbReference>
<dbReference type="Proteomes" id="UP000053232">
    <property type="component" value="Unassembled WGS sequence"/>
</dbReference>
<gene>
    <name evidence="2" type="ORF">OXYTRIMIC_598</name>
</gene>
<evidence type="ECO:0000256" key="1">
    <source>
        <dbReference type="SAM" id="MobiDB-lite"/>
    </source>
</evidence>
<name>A0A073ICK1_9SPIT</name>
<organism evidence="2 3">
    <name type="scientific">Oxytricha trifallax</name>
    <dbReference type="NCBI Taxonomy" id="1172189"/>
    <lineage>
        <taxon>Eukaryota</taxon>
        <taxon>Sar</taxon>
        <taxon>Alveolata</taxon>
        <taxon>Ciliophora</taxon>
        <taxon>Intramacronucleata</taxon>
        <taxon>Spirotrichea</taxon>
        <taxon>Stichotrichia</taxon>
        <taxon>Sporadotrichida</taxon>
        <taxon>Oxytrichidae</taxon>
        <taxon>Oxytrichinae</taxon>
        <taxon>Oxytricha</taxon>
    </lineage>
</organism>
<reference evidence="3" key="1">
    <citation type="journal article" date="2014" name="Cell">
        <title>The Architecture of a Scrambled Genome Reveals Massive Levels of Genomic Rearrangement during Development.</title>
        <authorList>
            <person name="Chen X."/>
            <person name="Bracht J.R."/>
            <person name="Goldman A.D."/>
            <person name="Dolzhenko E."/>
            <person name="Clay D.M."/>
            <person name="Swart E.C."/>
            <person name="Perlman D.H."/>
            <person name="Doak T.G."/>
            <person name="Stuart A."/>
            <person name="Amemiya C.T."/>
            <person name="Sebra R.P."/>
            <person name="Landweber L.F."/>
        </authorList>
    </citation>
    <scope>NUCLEOTIDE SEQUENCE [LARGE SCALE GENOMIC DNA]</scope>
    <source>
        <strain evidence="3">JRB310</strain>
    </source>
</reference>
<evidence type="ECO:0000313" key="3">
    <source>
        <dbReference type="Proteomes" id="UP000053232"/>
    </source>
</evidence>
<sequence length="74" mass="8768">MTTIVCCPSTRTKLEKALVRKYDERQAARRRGAREDELEKRIFGRNARLSTRDRQTKNGNTSTQYKETTYQKKQ</sequence>
<dbReference type="AlphaFoldDB" id="A0A073ICK1"/>
<accession>A0A073ICK1</accession>
<protein>
    <submittedName>
        <fullName evidence="2">Uncharacterized protein</fullName>
    </submittedName>
</protein>
<evidence type="ECO:0000313" key="2">
    <source>
        <dbReference type="EMBL" id="KEJ83127.1"/>
    </source>
</evidence>
<feature type="region of interest" description="Disordered" evidence="1">
    <location>
        <begin position="23"/>
        <end position="74"/>
    </location>
</feature>
<feature type="compositionally biased region" description="Basic and acidic residues" evidence="1">
    <location>
        <begin position="23"/>
        <end position="42"/>
    </location>
</feature>
<keyword evidence="3" id="KW-1185">Reference proteome</keyword>
<feature type="compositionally biased region" description="Polar residues" evidence="1">
    <location>
        <begin position="57"/>
        <end position="68"/>
    </location>
</feature>
<proteinExistence type="predicted"/>
<comment type="caution">
    <text evidence="2">The sequence shown here is derived from an EMBL/GenBank/DDBJ whole genome shotgun (WGS) entry which is preliminary data.</text>
</comment>